<dbReference type="Pfam" id="PF00293">
    <property type="entry name" value="NUDIX"/>
    <property type="match status" value="1"/>
</dbReference>
<feature type="domain" description="Nudix hydrolase" evidence="2">
    <location>
        <begin position="3"/>
        <end position="45"/>
    </location>
</feature>
<accession>A0A8J2YCM3</accession>
<dbReference type="InterPro" id="IPR015797">
    <property type="entry name" value="NUDIX_hydrolase-like_dom_sf"/>
</dbReference>
<comment type="caution">
    <text evidence="3">The sequence shown here is derived from an EMBL/GenBank/DDBJ whole genome shotgun (WGS) entry which is preliminary data.</text>
</comment>
<protein>
    <recommendedName>
        <fullName evidence="2">Nudix hydrolase domain-containing protein</fullName>
    </recommendedName>
</protein>
<evidence type="ECO:0000256" key="1">
    <source>
        <dbReference type="ARBA" id="ARBA00022801"/>
    </source>
</evidence>
<dbReference type="GO" id="GO:0016787">
    <property type="term" value="F:hydrolase activity"/>
    <property type="evidence" value="ECO:0007669"/>
    <property type="project" value="UniProtKB-KW"/>
</dbReference>
<reference evidence="3" key="1">
    <citation type="journal article" date="2014" name="Int. J. Syst. Evol. Microbiol.">
        <title>Complete genome sequence of Corynebacterium casei LMG S-19264T (=DSM 44701T), isolated from a smear-ripened cheese.</title>
        <authorList>
            <consortium name="US DOE Joint Genome Institute (JGI-PGF)"/>
            <person name="Walter F."/>
            <person name="Albersmeier A."/>
            <person name="Kalinowski J."/>
            <person name="Ruckert C."/>
        </authorList>
    </citation>
    <scope>NUCLEOTIDE SEQUENCE</scope>
    <source>
        <strain evidence="3">CGMCC 1.15371</strain>
    </source>
</reference>
<dbReference type="SUPFAM" id="SSF55811">
    <property type="entry name" value="Nudix"/>
    <property type="match status" value="1"/>
</dbReference>
<keyword evidence="1" id="KW-0378">Hydrolase</keyword>
<dbReference type="InterPro" id="IPR000086">
    <property type="entry name" value="NUDIX_hydrolase_dom"/>
</dbReference>
<evidence type="ECO:0000313" key="4">
    <source>
        <dbReference type="Proteomes" id="UP000628775"/>
    </source>
</evidence>
<proteinExistence type="predicted"/>
<name>A0A8J2YCM3_9BACL</name>
<organism evidence="3 4">
    <name type="scientific">Pullulanibacillus camelliae</name>
    <dbReference type="NCBI Taxonomy" id="1707096"/>
    <lineage>
        <taxon>Bacteria</taxon>
        <taxon>Bacillati</taxon>
        <taxon>Bacillota</taxon>
        <taxon>Bacilli</taxon>
        <taxon>Bacillales</taxon>
        <taxon>Sporolactobacillaceae</taxon>
        <taxon>Pullulanibacillus</taxon>
    </lineage>
</organism>
<evidence type="ECO:0000313" key="3">
    <source>
        <dbReference type="EMBL" id="GGE31112.1"/>
    </source>
</evidence>
<dbReference type="Proteomes" id="UP000628775">
    <property type="component" value="Unassembled WGS sequence"/>
</dbReference>
<dbReference type="AlphaFoldDB" id="A0A8J2YCM3"/>
<dbReference type="EMBL" id="BMIR01000002">
    <property type="protein sequence ID" value="GGE31112.1"/>
    <property type="molecule type" value="Genomic_DNA"/>
</dbReference>
<dbReference type="PRINTS" id="PR00502">
    <property type="entry name" value="NUDIXFAMILY"/>
</dbReference>
<evidence type="ECO:0000259" key="2">
    <source>
        <dbReference type="Pfam" id="PF00293"/>
    </source>
</evidence>
<gene>
    <name evidence="3" type="ORF">GCM10011391_07220</name>
</gene>
<dbReference type="InterPro" id="IPR020476">
    <property type="entry name" value="Nudix_hydrolase"/>
</dbReference>
<sequence>MYVFPGGGIKAGEMPEEAAMREAYEALGMRVKLERCLTTVAYQGTQYFFGAKRQAGLWGYGRWSRIYGPS</sequence>
<keyword evidence="4" id="KW-1185">Reference proteome</keyword>
<reference evidence="3" key="2">
    <citation type="submission" date="2020-09" db="EMBL/GenBank/DDBJ databases">
        <authorList>
            <person name="Sun Q."/>
            <person name="Zhou Y."/>
        </authorList>
    </citation>
    <scope>NUCLEOTIDE SEQUENCE</scope>
    <source>
        <strain evidence="3">CGMCC 1.15371</strain>
    </source>
</reference>
<dbReference type="Gene3D" id="3.90.79.10">
    <property type="entry name" value="Nucleoside Triphosphate Pyrophosphohydrolase"/>
    <property type="match status" value="1"/>
</dbReference>